<gene>
    <name evidence="1" type="ORF">CTRU02_214367</name>
</gene>
<proteinExistence type="predicted"/>
<sequence length="251" mass="28731">MSFEQDEESTREKWAAVTSWEALVDLNVEFIKSSAEGRRDVSTPYHHGPLDEETEELIPSLLHLHEYGLLTTQSQPILASEPEYIAEQQKWYEWRQIPCVDFFFEYQSVEAHLFLSYLINDNRLKVVWTEYRHGSISRTSHTQSIPLSFKRVSARRESLQSEQWRVTAGLPKTVLSLDDCGFESVPAACQGIIMGCIVIANHKQGLYKKNKQETFLRKLANIDVFTIVAKHAEAAGLRCSKNGGNKEKRAL</sequence>
<comment type="caution">
    <text evidence="1">The sequence shown here is derived from an EMBL/GenBank/DDBJ whole genome shotgun (WGS) entry which is preliminary data.</text>
</comment>
<accession>A0ACC3YEK6</accession>
<organism evidence="1 2">
    <name type="scientific">Colletotrichum truncatum</name>
    <name type="common">Anthracnose fungus</name>
    <name type="synonym">Colletotrichum capsici</name>
    <dbReference type="NCBI Taxonomy" id="5467"/>
    <lineage>
        <taxon>Eukaryota</taxon>
        <taxon>Fungi</taxon>
        <taxon>Dikarya</taxon>
        <taxon>Ascomycota</taxon>
        <taxon>Pezizomycotina</taxon>
        <taxon>Sordariomycetes</taxon>
        <taxon>Hypocreomycetidae</taxon>
        <taxon>Glomerellales</taxon>
        <taxon>Glomerellaceae</taxon>
        <taxon>Colletotrichum</taxon>
        <taxon>Colletotrichum truncatum species complex</taxon>
    </lineage>
</organism>
<dbReference type="Proteomes" id="UP000805649">
    <property type="component" value="Unassembled WGS sequence"/>
</dbReference>
<keyword evidence="2" id="KW-1185">Reference proteome</keyword>
<dbReference type="EMBL" id="VUJX02000011">
    <property type="protein sequence ID" value="KAL0930292.1"/>
    <property type="molecule type" value="Genomic_DNA"/>
</dbReference>
<evidence type="ECO:0000313" key="1">
    <source>
        <dbReference type="EMBL" id="KAL0930292.1"/>
    </source>
</evidence>
<evidence type="ECO:0000313" key="2">
    <source>
        <dbReference type="Proteomes" id="UP000805649"/>
    </source>
</evidence>
<reference evidence="1 2" key="1">
    <citation type="journal article" date="2020" name="Phytopathology">
        <title>Genome Sequence Resources of Colletotrichum truncatum, C. plurivorum, C. musicola, and C. sojae: Four Species Pathogenic to Soybean (Glycine max).</title>
        <authorList>
            <person name="Rogerio F."/>
            <person name="Boufleur T.R."/>
            <person name="Ciampi-Guillardi M."/>
            <person name="Sukno S.A."/>
            <person name="Thon M.R."/>
            <person name="Massola Junior N.S."/>
            <person name="Baroncelli R."/>
        </authorList>
    </citation>
    <scope>NUCLEOTIDE SEQUENCE [LARGE SCALE GENOMIC DNA]</scope>
    <source>
        <strain evidence="1 2">CMES1059</strain>
    </source>
</reference>
<name>A0ACC3YEK6_COLTU</name>
<protein>
    <submittedName>
        <fullName evidence="1">Uncharacterized protein</fullName>
    </submittedName>
</protein>